<evidence type="ECO:0000259" key="1">
    <source>
        <dbReference type="Pfam" id="PF13349"/>
    </source>
</evidence>
<evidence type="ECO:0000313" key="3">
    <source>
        <dbReference type="EMBL" id="XCH74609.1"/>
    </source>
</evidence>
<dbReference type="Pfam" id="PF13349">
    <property type="entry name" value="DUF4097"/>
    <property type="match status" value="1"/>
</dbReference>
<dbReference type="PROSITE" id="PS51257">
    <property type="entry name" value="PROKAR_LIPOPROTEIN"/>
    <property type="match status" value="1"/>
</dbReference>
<dbReference type="EMBL" id="CP157762">
    <property type="protein sequence ID" value="XBP93910.1"/>
    <property type="molecule type" value="Genomic_DNA"/>
</dbReference>
<dbReference type="EMBL" id="CP159342">
    <property type="protein sequence ID" value="XCH74609.1"/>
    <property type="molecule type" value="Genomic_DNA"/>
</dbReference>
<dbReference type="InterPro" id="IPR025164">
    <property type="entry name" value="Toastrack_DUF4097"/>
</dbReference>
<dbReference type="RefSeq" id="WP_350933603.1">
    <property type="nucleotide sequence ID" value="NZ_CP157762.1"/>
</dbReference>
<feature type="domain" description="DUF4097" evidence="1">
    <location>
        <begin position="117"/>
        <end position="237"/>
    </location>
</feature>
<reference evidence="2" key="1">
    <citation type="submission" date="2024-01" db="EMBL/GenBank/DDBJ databases">
        <title>The genome sequence of Micromonospora mangrovi CCTCC AA 2012012.</title>
        <authorList>
            <person name="Gao J."/>
        </authorList>
    </citation>
    <scope>NUCLEOTIDE SEQUENCE</scope>
    <source>
        <strain evidence="2">CCTCC AA 2012012</strain>
    </source>
</reference>
<protein>
    <submittedName>
        <fullName evidence="3">DUF4097 family beta strand repeat-containing protein</fullName>
    </submittedName>
</protein>
<organism evidence="3">
    <name type="scientific">Micromonospora sp. CCTCC AA 2012012</name>
    <dbReference type="NCBI Taxonomy" id="3111921"/>
    <lineage>
        <taxon>Bacteria</taxon>
        <taxon>Bacillati</taxon>
        <taxon>Actinomycetota</taxon>
        <taxon>Actinomycetes</taxon>
        <taxon>Micromonosporales</taxon>
        <taxon>Micromonosporaceae</taxon>
        <taxon>Micromonospora</taxon>
    </lineage>
</organism>
<dbReference type="Gene3D" id="2.160.20.120">
    <property type="match status" value="1"/>
</dbReference>
<gene>
    <name evidence="3" type="ORF">ABUL08_00390</name>
    <name evidence="2" type="ORF">VK199_00390</name>
</gene>
<accession>A0AAU8HDE1</accession>
<name>A0AAU8HDE1_9ACTN</name>
<evidence type="ECO:0000313" key="2">
    <source>
        <dbReference type="EMBL" id="XBP93910.1"/>
    </source>
</evidence>
<reference evidence="3" key="2">
    <citation type="submission" date="2024-06" db="EMBL/GenBank/DDBJ databases">
        <title>Micromonospora mangrovi CCTCC AA 2012012 genome sequences.</title>
        <authorList>
            <person name="Gao J."/>
        </authorList>
    </citation>
    <scope>NUCLEOTIDE SEQUENCE</scope>
    <source>
        <strain evidence="3">CCTCC AA 2012012</strain>
    </source>
</reference>
<proteinExistence type="predicted"/>
<dbReference type="AlphaFoldDB" id="A0AAU8HDE1"/>
<sequence length="261" mass="26634">MALHRTPVPRWTAAAAATLILLSGCDTLSFRRLDFDNTEAVKITRISVRPGAGDVVVRAAGTAAQVRIKRTVRYQGDEPTARYEIKGDELVLDTDCGPRCSLSYEVTAPAGVAVRGEAASGDVELSGVGPVELKLNSGNLTVTGATGDVRAETDSGNIEVADVAGTASLRAASGDVTGRRLAGTVDAEASSGNVTVELAAPASVRAHAASGNVDLTVPAGRYRVRAHAGSGDTDLGVPDDPTATLVLDASAASGNVTLTQR</sequence>